<dbReference type="InterPro" id="IPR050117">
    <property type="entry name" value="MAPK"/>
</dbReference>
<evidence type="ECO:0000256" key="1">
    <source>
        <dbReference type="ARBA" id="ARBA00022741"/>
    </source>
</evidence>
<feature type="domain" description="Protein kinase" evidence="4">
    <location>
        <begin position="30"/>
        <end position="313"/>
    </location>
</feature>
<gene>
    <name evidence="5" type="ORF">GBAR_LOCUS31415</name>
</gene>
<evidence type="ECO:0000259" key="4">
    <source>
        <dbReference type="PROSITE" id="PS50011"/>
    </source>
</evidence>
<dbReference type="SUPFAM" id="SSF56112">
    <property type="entry name" value="Protein kinase-like (PK-like)"/>
    <property type="match status" value="1"/>
</dbReference>
<dbReference type="InterPro" id="IPR000719">
    <property type="entry name" value="Prot_kinase_dom"/>
</dbReference>
<feature type="region of interest" description="Disordered" evidence="3">
    <location>
        <begin position="440"/>
        <end position="488"/>
    </location>
</feature>
<protein>
    <submittedName>
        <fullName evidence="5">MAPK/MAK/MRK overlapping kinase</fullName>
    </submittedName>
</protein>
<dbReference type="Gene3D" id="3.30.200.20">
    <property type="entry name" value="Phosphorylase Kinase, domain 1"/>
    <property type="match status" value="1"/>
</dbReference>
<dbReference type="GO" id="GO:0005524">
    <property type="term" value="F:ATP binding"/>
    <property type="evidence" value="ECO:0007669"/>
    <property type="project" value="UniProtKB-KW"/>
</dbReference>
<reference evidence="5" key="1">
    <citation type="submission" date="2023-03" db="EMBL/GenBank/DDBJ databases">
        <authorList>
            <person name="Steffen K."/>
            <person name="Cardenas P."/>
        </authorList>
    </citation>
    <scope>NUCLEOTIDE SEQUENCE</scope>
</reference>
<keyword evidence="5" id="KW-0418">Kinase</keyword>
<dbReference type="CDD" id="cd07831">
    <property type="entry name" value="STKc_MOK"/>
    <property type="match status" value="1"/>
</dbReference>
<dbReference type="PANTHER" id="PTHR24055">
    <property type="entry name" value="MITOGEN-ACTIVATED PROTEIN KINASE"/>
    <property type="match status" value="1"/>
</dbReference>
<keyword evidence="5" id="KW-0808">Transferase</keyword>
<organism evidence="5 6">
    <name type="scientific">Geodia barretti</name>
    <name type="common">Barrett's horny sponge</name>
    <dbReference type="NCBI Taxonomy" id="519541"/>
    <lineage>
        <taxon>Eukaryota</taxon>
        <taxon>Metazoa</taxon>
        <taxon>Porifera</taxon>
        <taxon>Demospongiae</taxon>
        <taxon>Heteroscleromorpha</taxon>
        <taxon>Tetractinellida</taxon>
        <taxon>Astrophorina</taxon>
        <taxon>Geodiidae</taxon>
        <taxon>Geodia</taxon>
    </lineage>
</organism>
<keyword evidence="1" id="KW-0547">Nucleotide-binding</keyword>
<dbReference type="Pfam" id="PF00069">
    <property type="entry name" value="Pkinase"/>
    <property type="match status" value="1"/>
</dbReference>
<evidence type="ECO:0000313" key="5">
    <source>
        <dbReference type="EMBL" id="CAI8057649.1"/>
    </source>
</evidence>
<dbReference type="FunFam" id="3.30.200.20:FF:000271">
    <property type="entry name" value="MAPK/MAK/MRK overlapping kinase"/>
    <property type="match status" value="1"/>
</dbReference>
<dbReference type="InterPro" id="IPR011009">
    <property type="entry name" value="Kinase-like_dom_sf"/>
</dbReference>
<dbReference type="Gene3D" id="1.10.510.10">
    <property type="entry name" value="Transferase(Phosphotransferase) domain 1"/>
    <property type="match status" value="1"/>
</dbReference>
<keyword evidence="6" id="KW-1185">Reference proteome</keyword>
<comment type="caution">
    <text evidence="5">The sequence shown here is derived from an EMBL/GenBank/DDBJ whole genome shotgun (WGS) entry which is preliminary data.</text>
</comment>
<dbReference type="InterPro" id="IPR008271">
    <property type="entry name" value="Ser/Thr_kinase_AS"/>
</dbReference>
<dbReference type="SMART" id="SM00220">
    <property type="entry name" value="S_TKc"/>
    <property type="match status" value="1"/>
</dbReference>
<proteinExistence type="predicted"/>
<dbReference type="AlphaFoldDB" id="A0AA35U1H2"/>
<keyword evidence="2" id="KW-0067">ATP-binding</keyword>
<accession>A0AA35U1H2</accession>
<dbReference type="EMBL" id="CASHTH010004464">
    <property type="protein sequence ID" value="CAI8057649.1"/>
    <property type="molecule type" value="Genomic_DNA"/>
</dbReference>
<dbReference type="PROSITE" id="PS50011">
    <property type="entry name" value="PROTEIN_KINASE_DOM"/>
    <property type="match status" value="1"/>
</dbReference>
<dbReference type="PROSITE" id="PS00108">
    <property type="entry name" value="PROTEIN_KINASE_ST"/>
    <property type="match status" value="1"/>
</dbReference>
<dbReference type="Proteomes" id="UP001174909">
    <property type="component" value="Unassembled WGS sequence"/>
</dbReference>
<evidence type="ECO:0000256" key="2">
    <source>
        <dbReference type="ARBA" id="ARBA00022840"/>
    </source>
</evidence>
<evidence type="ECO:0000313" key="6">
    <source>
        <dbReference type="Proteomes" id="UP001174909"/>
    </source>
</evidence>
<dbReference type="GO" id="GO:0004672">
    <property type="term" value="F:protein kinase activity"/>
    <property type="evidence" value="ECO:0007669"/>
    <property type="project" value="InterPro"/>
</dbReference>
<name>A0AA35U1H2_GEOBA</name>
<dbReference type="FunFam" id="1.10.510.10:FF:000773">
    <property type="entry name" value="MOK protein kinase"/>
    <property type="match status" value="1"/>
</dbReference>
<evidence type="ECO:0000256" key="3">
    <source>
        <dbReference type="SAM" id="MobiDB-lite"/>
    </source>
</evidence>
<sequence>MTMRREKNERESRGETTAAVGPGAMSLQNYRLMEKMGEGTFSEVLKCQSMLDGKLYACKKMKHRYRSEDQVNKLREVQALKRLNPHPHVIDLKEVVFEKKTGTMALICELMDMNIYELIKDRKSYLPEQRVKLYMYQLCKAIYHMHRNGIFHRDVKPENILIKDSVLKLADFGSCKSVYSNQPYTEYISTRWYRAPECLLTDGHYSYKMDMWSVGCVMYEVMSLRPLFPGSNELDQVSKIHGIIGTPSRGTLRKLKKFQSRHMEFNFPHSAGSGISPLMKHASSGCVDLVAQLCTYDPDERLGAKQALRHPYFKDLRDAERRGKQATRSPSIASNVNESRLLAIPGKKTQHQEYSRRRKQQDHHHIAHSQLPVVSHHQVKGSHHIQPRVGDMRGDASSLILPQIQAKPISGIQSGFSSVLPSHKSTSHRHFLPHVFSDTRTHSKHIPFPSHPPSHHFQPPQGTKQQPLPIHHLPTLPKHTRTGAGYPG</sequence>